<dbReference type="PANTHER" id="PTHR34472">
    <property type="entry name" value="SULFUR CARRIER PROTEIN THIS"/>
    <property type="match status" value="1"/>
</dbReference>
<dbReference type="CDD" id="cd00565">
    <property type="entry name" value="Ubl_ThiS"/>
    <property type="match status" value="1"/>
</dbReference>
<organism evidence="1 2">
    <name type="scientific">Paenibacillus gansuensis</name>
    <dbReference type="NCBI Taxonomy" id="306542"/>
    <lineage>
        <taxon>Bacteria</taxon>
        <taxon>Bacillati</taxon>
        <taxon>Bacillota</taxon>
        <taxon>Bacilli</taxon>
        <taxon>Bacillales</taxon>
        <taxon>Paenibacillaceae</taxon>
        <taxon>Paenibacillus</taxon>
    </lineage>
</organism>
<gene>
    <name evidence="1" type="primary">thiS</name>
    <name evidence="1" type="ORF">ACFSUF_01640</name>
</gene>
<accession>A0ABW5P7H8</accession>
<dbReference type="SUPFAM" id="SSF54285">
    <property type="entry name" value="MoaD/ThiS"/>
    <property type="match status" value="1"/>
</dbReference>
<dbReference type="InterPro" id="IPR003749">
    <property type="entry name" value="ThiS/MoaD-like"/>
</dbReference>
<dbReference type="Proteomes" id="UP001597541">
    <property type="component" value="Unassembled WGS sequence"/>
</dbReference>
<dbReference type="Pfam" id="PF02597">
    <property type="entry name" value="ThiS"/>
    <property type="match status" value="1"/>
</dbReference>
<sequence length="67" mass="7392">MNLIINGETVSVPGDCTRVVTLLEHFGFHTKVVIVEHNGNILEKRLHESTPLVEGDRVEMIHFVGGG</sequence>
<keyword evidence="2" id="KW-1185">Reference proteome</keyword>
<dbReference type="RefSeq" id="WP_377599457.1">
    <property type="nucleotide sequence ID" value="NZ_JBHUME010000002.1"/>
</dbReference>
<reference evidence="2" key="1">
    <citation type="journal article" date="2019" name="Int. J. Syst. Evol. Microbiol.">
        <title>The Global Catalogue of Microorganisms (GCM) 10K type strain sequencing project: providing services to taxonomists for standard genome sequencing and annotation.</title>
        <authorList>
            <consortium name="The Broad Institute Genomics Platform"/>
            <consortium name="The Broad Institute Genome Sequencing Center for Infectious Disease"/>
            <person name="Wu L."/>
            <person name="Ma J."/>
        </authorList>
    </citation>
    <scope>NUCLEOTIDE SEQUENCE [LARGE SCALE GENOMIC DNA]</scope>
    <source>
        <strain evidence="2">KCTC 3950</strain>
    </source>
</reference>
<dbReference type="InterPro" id="IPR016155">
    <property type="entry name" value="Mopterin_synth/thiamin_S_b"/>
</dbReference>
<evidence type="ECO:0000313" key="1">
    <source>
        <dbReference type="EMBL" id="MFD2611123.1"/>
    </source>
</evidence>
<proteinExistence type="predicted"/>
<dbReference type="Gene3D" id="3.10.20.30">
    <property type="match status" value="1"/>
</dbReference>
<dbReference type="PANTHER" id="PTHR34472:SF1">
    <property type="entry name" value="SULFUR CARRIER PROTEIN THIS"/>
    <property type="match status" value="1"/>
</dbReference>
<protein>
    <submittedName>
        <fullName evidence="1">Sulfur carrier protein ThiS</fullName>
    </submittedName>
</protein>
<dbReference type="NCBIfam" id="TIGR01683">
    <property type="entry name" value="thiS"/>
    <property type="match status" value="1"/>
</dbReference>
<dbReference type="EMBL" id="JBHUME010000002">
    <property type="protein sequence ID" value="MFD2611123.1"/>
    <property type="molecule type" value="Genomic_DNA"/>
</dbReference>
<comment type="caution">
    <text evidence="1">The sequence shown here is derived from an EMBL/GenBank/DDBJ whole genome shotgun (WGS) entry which is preliminary data.</text>
</comment>
<evidence type="ECO:0000313" key="2">
    <source>
        <dbReference type="Proteomes" id="UP001597541"/>
    </source>
</evidence>
<dbReference type="InterPro" id="IPR010035">
    <property type="entry name" value="Thi_S"/>
</dbReference>
<name>A0ABW5P7H8_9BACL</name>
<dbReference type="InterPro" id="IPR012675">
    <property type="entry name" value="Beta-grasp_dom_sf"/>
</dbReference>